<dbReference type="Proteomes" id="UP001501222">
    <property type="component" value="Unassembled WGS sequence"/>
</dbReference>
<keyword evidence="4" id="KW-1185">Reference proteome</keyword>
<feature type="compositionally biased region" description="Polar residues" evidence="1">
    <location>
        <begin position="82"/>
        <end position="117"/>
    </location>
</feature>
<evidence type="ECO:0000256" key="1">
    <source>
        <dbReference type="SAM" id="MobiDB-lite"/>
    </source>
</evidence>
<dbReference type="CDD" id="cd00093">
    <property type="entry name" value="HTH_XRE"/>
    <property type="match status" value="1"/>
</dbReference>
<evidence type="ECO:0000313" key="3">
    <source>
        <dbReference type="EMBL" id="GAA3566955.1"/>
    </source>
</evidence>
<gene>
    <name evidence="3" type="ORF">GCM10022235_39610</name>
</gene>
<reference evidence="4" key="1">
    <citation type="journal article" date="2019" name="Int. J. Syst. Evol. Microbiol.">
        <title>The Global Catalogue of Microorganisms (GCM) 10K type strain sequencing project: providing services to taxonomists for standard genome sequencing and annotation.</title>
        <authorList>
            <consortium name="The Broad Institute Genomics Platform"/>
            <consortium name="The Broad Institute Genome Sequencing Center for Infectious Disease"/>
            <person name="Wu L."/>
            <person name="Ma J."/>
        </authorList>
    </citation>
    <scope>NUCLEOTIDE SEQUENCE [LARGE SCALE GENOMIC DNA]</scope>
    <source>
        <strain evidence="4">JCM 16928</strain>
    </source>
</reference>
<evidence type="ECO:0000313" key="4">
    <source>
        <dbReference type="Proteomes" id="UP001501222"/>
    </source>
</evidence>
<dbReference type="InterPro" id="IPR010982">
    <property type="entry name" value="Lambda_DNA-bd_dom_sf"/>
</dbReference>
<organism evidence="3 4">
    <name type="scientific">Kribbella ginsengisoli</name>
    <dbReference type="NCBI Taxonomy" id="363865"/>
    <lineage>
        <taxon>Bacteria</taxon>
        <taxon>Bacillati</taxon>
        <taxon>Actinomycetota</taxon>
        <taxon>Actinomycetes</taxon>
        <taxon>Propionibacteriales</taxon>
        <taxon>Kribbellaceae</taxon>
        <taxon>Kribbella</taxon>
    </lineage>
</organism>
<dbReference type="Pfam" id="PF13560">
    <property type="entry name" value="HTH_31"/>
    <property type="match status" value="1"/>
</dbReference>
<dbReference type="Gene3D" id="1.10.260.40">
    <property type="entry name" value="lambda repressor-like DNA-binding domains"/>
    <property type="match status" value="1"/>
</dbReference>
<dbReference type="PROSITE" id="PS50943">
    <property type="entry name" value="HTH_CROC1"/>
    <property type="match status" value="1"/>
</dbReference>
<feature type="domain" description="HTH cro/C1-type" evidence="2">
    <location>
        <begin position="8"/>
        <end position="62"/>
    </location>
</feature>
<feature type="compositionally biased region" description="Low complexity" evidence="1">
    <location>
        <begin position="118"/>
        <end position="129"/>
    </location>
</feature>
<accession>A0ABP6XIJ1</accession>
<dbReference type="SMART" id="SM00530">
    <property type="entry name" value="HTH_XRE"/>
    <property type="match status" value="1"/>
</dbReference>
<proteinExistence type="predicted"/>
<name>A0ABP6XIJ1_9ACTN</name>
<comment type="caution">
    <text evidence="3">The sequence shown here is derived from an EMBL/GenBank/DDBJ whole genome shotgun (WGS) entry which is preliminary data.</text>
</comment>
<dbReference type="EMBL" id="BAABAA010000005">
    <property type="protein sequence ID" value="GAA3566955.1"/>
    <property type="molecule type" value="Genomic_DNA"/>
</dbReference>
<feature type="region of interest" description="Disordered" evidence="1">
    <location>
        <begin position="63"/>
        <end position="165"/>
    </location>
</feature>
<sequence length="529" mass="54344">MAEFGVQLRQSRQAAAMSLRQLATRVGYDHSYLSQVERGRRPGSAHLATLCDRELGTTPALSAAYEQSHPTHRPTADLGRTTWPTTDSAPVTPGTTAPGSASWPTAANSPVSPATTDSGSASQQSANSGPVPPAAAELGSASWPLAESGTAPTAPWTTVDAGSGLQLGDSDGGRLRVGAGVELLEVVRHGLAGAFGPGREVAEWRTVVGGHAGGFATAPPAERLPELTADLQLLRSGAAAGSAALAVPAAELAVLIALTLAQLGRLRSAERWWRTARATADGSAERRIASLARSWEATSGLAERRSLPGLLELADDALTLADRPEEVARALAGRAQVLAALGEPAEALQAVRDLHAVTTDLPSTVRAVGARTSSSAVSGSPVRAAGLAGSSVVGSSPFGWGGFEAGAVEGRVCAALGDTLGAYLALDRALGAGVFGASERAELELVVAQCLVMDGDTAAGLAVGMRVLVELPDEWHTHHLYETAGRVLSAVRGGDLARRAVRDFRELLGRRPYESRSVGSGSRYGGWQG</sequence>
<protein>
    <recommendedName>
        <fullName evidence="2">HTH cro/C1-type domain-containing protein</fullName>
    </recommendedName>
</protein>
<dbReference type="SUPFAM" id="SSF47413">
    <property type="entry name" value="lambda repressor-like DNA-binding domains"/>
    <property type="match status" value="1"/>
</dbReference>
<evidence type="ECO:0000259" key="2">
    <source>
        <dbReference type="PROSITE" id="PS50943"/>
    </source>
</evidence>
<dbReference type="InterPro" id="IPR001387">
    <property type="entry name" value="Cro/C1-type_HTH"/>
</dbReference>